<dbReference type="CDD" id="cd07943">
    <property type="entry name" value="DRE_TIM_HOA"/>
    <property type="match status" value="1"/>
</dbReference>
<dbReference type="SUPFAM" id="SSF89000">
    <property type="entry name" value="post-HMGL domain-like"/>
    <property type="match status" value="1"/>
</dbReference>
<dbReference type="SUPFAM" id="SSF51569">
    <property type="entry name" value="Aldolase"/>
    <property type="match status" value="1"/>
</dbReference>
<dbReference type="HAMAP" id="MF_01656">
    <property type="entry name" value="HOA"/>
    <property type="match status" value="1"/>
</dbReference>
<dbReference type="RefSeq" id="WP_197115052.1">
    <property type="nucleotide sequence ID" value="NZ_JACBXQ010000002.1"/>
</dbReference>
<keyword evidence="5 7" id="KW-0456">Lyase</keyword>
<dbReference type="InterPro" id="IPR050073">
    <property type="entry name" value="2-IPM_HCS-like"/>
</dbReference>
<keyword evidence="3 7" id="KW-0058">Aromatic hydrocarbons catabolism</keyword>
<dbReference type="InterPro" id="IPR013785">
    <property type="entry name" value="Aldolase_TIM"/>
</dbReference>
<evidence type="ECO:0000313" key="10">
    <source>
        <dbReference type="EMBL" id="MBG9986136.1"/>
    </source>
</evidence>
<feature type="active site" description="Proton acceptor" evidence="7">
    <location>
        <position position="17"/>
    </location>
</feature>
<dbReference type="NCBIfam" id="TIGR03217">
    <property type="entry name" value="4OH_2_O_val_ald"/>
    <property type="match status" value="1"/>
</dbReference>
<evidence type="ECO:0000256" key="4">
    <source>
        <dbReference type="ARBA" id="ARBA00023211"/>
    </source>
</evidence>
<feature type="binding site" evidence="7">
    <location>
        <position position="14"/>
    </location>
    <ligand>
        <name>Mn(2+)</name>
        <dbReference type="ChEBI" id="CHEBI:29035"/>
    </ligand>
</feature>
<evidence type="ECO:0000256" key="7">
    <source>
        <dbReference type="HAMAP-Rule" id="MF_01656"/>
    </source>
</evidence>
<dbReference type="PANTHER" id="PTHR10277">
    <property type="entry name" value="HOMOCITRATE SYNTHASE-RELATED"/>
    <property type="match status" value="1"/>
</dbReference>
<dbReference type="PANTHER" id="PTHR10277:SF9">
    <property type="entry name" value="2-ISOPROPYLMALATE SYNTHASE 1, CHLOROPLASTIC-RELATED"/>
    <property type="match status" value="1"/>
</dbReference>
<dbReference type="Pfam" id="PF00682">
    <property type="entry name" value="HMGL-like"/>
    <property type="match status" value="1"/>
</dbReference>
<name>A0ABS0LPQ2_9LACT</name>
<evidence type="ECO:0000256" key="3">
    <source>
        <dbReference type="ARBA" id="ARBA00022797"/>
    </source>
</evidence>
<dbReference type="Gene3D" id="1.10.8.60">
    <property type="match status" value="1"/>
</dbReference>
<dbReference type="InterPro" id="IPR035685">
    <property type="entry name" value="DRE_TIM_HOA"/>
</dbReference>
<keyword evidence="2 7" id="KW-0479">Metal-binding</keyword>
<comment type="caution">
    <text evidence="10">The sequence shown here is derived from an EMBL/GenBank/DDBJ whole genome shotgun (WGS) entry which is preliminary data.</text>
</comment>
<dbReference type="PROSITE" id="PS50991">
    <property type="entry name" value="PYR_CT"/>
    <property type="match status" value="1"/>
</dbReference>
<evidence type="ECO:0000256" key="6">
    <source>
        <dbReference type="ARBA" id="ARBA00023518"/>
    </source>
</evidence>
<feature type="binding site" evidence="7">
    <location>
        <position position="195"/>
    </location>
    <ligand>
        <name>substrate</name>
    </ligand>
</feature>
<reference evidence="10 11" key="1">
    <citation type="submission" date="2020-07" db="EMBL/GenBank/DDBJ databases">
        <title>Facklamia lactis sp. nov., isolated from raw milk.</title>
        <authorList>
            <person name="Doll E.V."/>
            <person name="Huptas C."/>
            <person name="Staib L."/>
            <person name="Wenning M."/>
            <person name="Scherer S."/>
        </authorList>
    </citation>
    <scope>NUCLEOTIDE SEQUENCE [LARGE SCALE GENOMIC DNA]</scope>
    <source>
        <strain evidence="10 11">DSM 111018</strain>
    </source>
</reference>
<feature type="binding site" evidence="7">
    <location>
        <begin position="13"/>
        <end position="14"/>
    </location>
    <ligand>
        <name>substrate</name>
    </ligand>
</feature>
<evidence type="ECO:0000259" key="9">
    <source>
        <dbReference type="PROSITE" id="PS50991"/>
    </source>
</evidence>
<protein>
    <recommendedName>
        <fullName evidence="7 8">4-hydroxy-2-oxovalerate aldolase</fullName>
        <shortName evidence="7">HOA</shortName>
        <ecNumber evidence="7 8">4.1.3.39</ecNumber>
    </recommendedName>
    <alternativeName>
        <fullName evidence="7">4-hydroxy-2-keto-pentanoic acid aldolase</fullName>
    </alternativeName>
    <alternativeName>
        <fullName evidence="7">4-hydroxy-2-oxopentanoate aldolase</fullName>
    </alternativeName>
</protein>
<evidence type="ECO:0000256" key="8">
    <source>
        <dbReference type="NCBIfam" id="TIGR03217"/>
    </source>
</evidence>
<comment type="catalytic activity">
    <reaction evidence="6">
        <text>(S)-4-hydroxy-2-oxohexanoate = propanal + pyruvate</text>
        <dbReference type="Rhea" id="RHEA:36003"/>
        <dbReference type="ChEBI" id="CHEBI:15361"/>
        <dbReference type="ChEBI" id="CHEBI:17153"/>
        <dbReference type="ChEBI" id="CHEBI:73142"/>
        <dbReference type="EC" id="4.1.3.43"/>
    </reaction>
    <physiologicalReaction direction="left-to-right" evidence="6">
        <dbReference type="Rhea" id="RHEA:36004"/>
    </physiologicalReaction>
</comment>
<evidence type="ECO:0000256" key="1">
    <source>
        <dbReference type="ARBA" id="ARBA00008944"/>
    </source>
</evidence>
<feature type="binding site" evidence="7">
    <location>
        <position position="168"/>
    </location>
    <ligand>
        <name>substrate</name>
    </ligand>
</feature>
<dbReference type="InterPro" id="IPR017629">
    <property type="entry name" value="4OH_2_O-val_aldolase"/>
</dbReference>
<comment type="catalytic activity">
    <reaction evidence="7">
        <text>(S)-4-hydroxy-2-oxopentanoate = acetaldehyde + pyruvate</text>
        <dbReference type="Rhea" id="RHEA:22624"/>
        <dbReference type="ChEBI" id="CHEBI:15343"/>
        <dbReference type="ChEBI" id="CHEBI:15361"/>
        <dbReference type="ChEBI" id="CHEBI:73143"/>
        <dbReference type="EC" id="4.1.3.39"/>
    </reaction>
</comment>
<organism evidence="10 11">
    <name type="scientific">Facklamia lactis</name>
    <dbReference type="NCBI Taxonomy" id="2749967"/>
    <lineage>
        <taxon>Bacteria</taxon>
        <taxon>Bacillati</taxon>
        <taxon>Bacillota</taxon>
        <taxon>Bacilli</taxon>
        <taxon>Lactobacillales</taxon>
        <taxon>Aerococcaceae</taxon>
        <taxon>Facklamia</taxon>
    </lineage>
</organism>
<dbReference type="GO" id="GO:0008701">
    <property type="term" value="F:4-hydroxy-2-oxovalerate aldolase activity"/>
    <property type="evidence" value="ECO:0007669"/>
    <property type="project" value="UniProtKB-EC"/>
</dbReference>
<comment type="similarity">
    <text evidence="1 7">Belongs to the 4-hydroxy-2-oxovalerate aldolase family.</text>
</comment>
<dbReference type="Pfam" id="PF07836">
    <property type="entry name" value="DmpG_comm"/>
    <property type="match status" value="1"/>
</dbReference>
<dbReference type="NCBIfam" id="NF006049">
    <property type="entry name" value="PRK08195.1"/>
    <property type="match status" value="1"/>
</dbReference>
<accession>A0ABS0LPQ2</accession>
<feature type="binding site" evidence="7">
    <location>
        <position position="197"/>
    </location>
    <ligand>
        <name>Mn(2+)</name>
        <dbReference type="ChEBI" id="CHEBI:29035"/>
    </ligand>
</feature>
<proteinExistence type="inferred from homology"/>
<feature type="binding site" evidence="7">
    <location>
        <position position="286"/>
    </location>
    <ligand>
        <name>substrate</name>
    </ligand>
</feature>
<feature type="domain" description="Pyruvate carboxyltransferase" evidence="9">
    <location>
        <begin position="5"/>
        <end position="256"/>
    </location>
</feature>
<evidence type="ECO:0000256" key="2">
    <source>
        <dbReference type="ARBA" id="ARBA00022723"/>
    </source>
</evidence>
<dbReference type="EMBL" id="JACBXQ010000002">
    <property type="protein sequence ID" value="MBG9986136.1"/>
    <property type="molecule type" value="Genomic_DNA"/>
</dbReference>
<gene>
    <name evidence="10" type="primary">dmpG</name>
    <name evidence="10" type="ORF">HZY91_04415</name>
</gene>
<dbReference type="EC" id="4.1.3.39" evidence="7 8"/>
<dbReference type="Proteomes" id="UP000721415">
    <property type="component" value="Unassembled WGS sequence"/>
</dbReference>
<feature type="site" description="Transition state stabilizer" evidence="7">
    <location>
        <position position="13"/>
    </location>
</feature>
<feature type="binding site" evidence="7">
    <location>
        <position position="195"/>
    </location>
    <ligand>
        <name>Mn(2+)</name>
        <dbReference type="ChEBI" id="CHEBI:29035"/>
    </ligand>
</feature>
<evidence type="ECO:0000256" key="5">
    <source>
        <dbReference type="ARBA" id="ARBA00023239"/>
    </source>
</evidence>
<dbReference type="InterPro" id="IPR012425">
    <property type="entry name" value="DmpG_comm"/>
</dbReference>
<evidence type="ECO:0000313" key="11">
    <source>
        <dbReference type="Proteomes" id="UP000721415"/>
    </source>
</evidence>
<keyword evidence="11" id="KW-1185">Reference proteome</keyword>
<dbReference type="InterPro" id="IPR000891">
    <property type="entry name" value="PYR_CT"/>
</dbReference>
<sequence>MTREVTVVEVALRDGSHAVKHQYTKEQVAEIVKGLDGANIPYIEVSHGDGVGGSSIQYGYSKVYDIDLIRIAKENATHSKIACLLLPGVGTVEDLKQAHAAGAEMVRVATHCTEADVSKQHIKFAKEELHMEVVGFLMMSHMVSPKKLLEQARLMESYGADVVYVTDSAGALLPDGVYERVHNLVINMGIPIGFHAHNNLGLAMANTISAYQAGASFLDGSARALGAGAGNTQTEVMIAVLDKMGVKTGVDLYKMMDVAEDIMSPMMTTPQIIDRNSITLGYAGVYSSFNLHAKRAAEQFGLDARDLLVECGKRKTVGGQEDIIFDVAAEMAHKNNS</sequence>
<keyword evidence="4 7" id="KW-0464">Manganese</keyword>
<dbReference type="Gene3D" id="3.20.20.70">
    <property type="entry name" value="Aldolase class I"/>
    <property type="match status" value="1"/>
</dbReference>